<reference evidence="3 5" key="3">
    <citation type="submission" date="2018-09" db="EMBL/GenBank/DDBJ databases">
        <title>Metagenome Assembled Genomes from an Advanced Water Purification Facility.</title>
        <authorList>
            <person name="Stamps B.W."/>
            <person name="Spear J.R."/>
        </authorList>
    </citation>
    <scope>NUCLEOTIDE SEQUENCE [LARGE SCALE GENOMIC DNA]</scope>
    <source>
        <strain evidence="3">Bin_27_1</strain>
    </source>
</reference>
<feature type="domain" description="Nitroreductase" evidence="1">
    <location>
        <begin position="2"/>
        <end position="31"/>
    </location>
</feature>
<dbReference type="eggNOG" id="COG0778">
    <property type="taxonomic scope" value="Bacteria"/>
</dbReference>
<dbReference type="OrthoDB" id="272552at2"/>
<reference evidence="4" key="1">
    <citation type="submission" date="2009-05" db="EMBL/GenBank/DDBJ databases">
        <title>Complete sequence of chromosome of Thauera sp. MZ1T.</title>
        <authorList>
            <consortium name="US DOE Joint Genome Institute"/>
            <person name="Lucas S."/>
            <person name="Copeland A."/>
            <person name="Lapidus A."/>
            <person name="Glavina del Rio T."/>
            <person name="Dalin E."/>
            <person name="Tice H."/>
            <person name="Bruce D."/>
            <person name="Goodwin L."/>
            <person name="Pitluck S."/>
            <person name="Sims D."/>
            <person name="Brettin T."/>
            <person name="Detter J.C."/>
            <person name="Han C."/>
            <person name="Larimer F."/>
            <person name="Land M."/>
            <person name="Hauser L."/>
            <person name="Kyrpides N."/>
            <person name="Mikhailova N."/>
            <person name="Sayler G.S."/>
        </authorList>
    </citation>
    <scope>NUCLEOTIDE SEQUENCE [LARGE SCALE GENOMIC DNA]</scope>
    <source>
        <strain evidence="4">MZ1T</strain>
    </source>
</reference>
<gene>
    <name evidence="2" type="ordered locus">Tmz1t_1624</name>
    <name evidence="3" type="ORF">E6Q80_23175</name>
</gene>
<keyword evidence="4" id="KW-1185">Reference proteome</keyword>
<dbReference type="InterPro" id="IPR029479">
    <property type="entry name" value="Nitroreductase"/>
</dbReference>
<evidence type="ECO:0000259" key="1">
    <source>
        <dbReference type="Pfam" id="PF00881"/>
    </source>
</evidence>
<dbReference type="AlphaFoldDB" id="C4ZJJ7"/>
<dbReference type="EMBL" id="CP001281">
    <property type="protein sequence ID" value="ACK54379.1"/>
    <property type="molecule type" value="Genomic_DNA"/>
</dbReference>
<evidence type="ECO:0000313" key="3">
    <source>
        <dbReference type="EMBL" id="TXH78230.1"/>
    </source>
</evidence>
<accession>C4ZJJ7</accession>
<organism evidence="2 4">
    <name type="scientific">Thauera aminoaromatica</name>
    <dbReference type="NCBI Taxonomy" id="164330"/>
    <lineage>
        <taxon>Bacteria</taxon>
        <taxon>Pseudomonadati</taxon>
        <taxon>Pseudomonadota</taxon>
        <taxon>Betaproteobacteria</taxon>
        <taxon>Rhodocyclales</taxon>
        <taxon>Zoogloeaceae</taxon>
        <taxon>Thauera</taxon>
    </lineage>
</organism>
<name>C4ZJJ7_THASP</name>
<evidence type="ECO:0000313" key="2">
    <source>
        <dbReference type="EMBL" id="ACK54379.1"/>
    </source>
</evidence>
<dbReference type="EMBL" id="SSFD01000397">
    <property type="protein sequence ID" value="TXH78230.1"/>
    <property type="molecule type" value="Genomic_DNA"/>
</dbReference>
<dbReference type="KEGG" id="tmz:Tmz1t_1624"/>
<accession>A0A5C7S3T2</accession>
<evidence type="ECO:0000313" key="5">
    <source>
        <dbReference type="Proteomes" id="UP000321192"/>
    </source>
</evidence>
<dbReference type="HOGENOM" id="CLU_768687_0_0_4"/>
<dbReference type="Proteomes" id="UP000321192">
    <property type="component" value="Unassembled WGS sequence"/>
</dbReference>
<protein>
    <submittedName>
        <fullName evidence="2">Molybdopterin biosynthesis protein MoeY</fullName>
    </submittedName>
</protein>
<dbReference type="InterPro" id="IPR000415">
    <property type="entry name" value="Nitroreductase-like"/>
</dbReference>
<dbReference type="Proteomes" id="UP000002186">
    <property type="component" value="Chromosome"/>
</dbReference>
<dbReference type="SUPFAM" id="SSF55469">
    <property type="entry name" value="FMN-dependent nitroreductase-like"/>
    <property type="match status" value="1"/>
</dbReference>
<dbReference type="Gene3D" id="3.40.109.10">
    <property type="entry name" value="NADH Oxidase"/>
    <property type="match status" value="2"/>
</dbReference>
<dbReference type="Pfam" id="PF00881">
    <property type="entry name" value="Nitroreductase"/>
    <property type="match status" value="1"/>
</dbReference>
<dbReference type="GO" id="GO:0016491">
    <property type="term" value="F:oxidoreductase activity"/>
    <property type="evidence" value="ECO:0007669"/>
    <property type="project" value="InterPro"/>
</dbReference>
<dbReference type="STRING" id="85643.Tmz1t_1624"/>
<evidence type="ECO:0000313" key="4">
    <source>
        <dbReference type="Proteomes" id="UP000002186"/>
    </source>
</evidence>
<sequence>MIEQGTMERLLERARWAPSGDNTQPWRFEVLGVDRLAIHGFDTRAEVVYDFDGRASQLAHGALLETLRLAASARGLRAEWTIRPACSEEAPIYDVVLVPDATLRPDPLEAFIESRVVQRRPMRVTALGPAEREALAAAVGSDYRLRFFEGFDGRWQVARLLWHSARIRLTMPEALNVHRSIIEWRARFSEDRIPEQAVGVDPLTARLMRWVMQSWSRVEFFNRYLLGTVAPRVQLDLLPALGCAAHVLMTPVRPLRTLGDFVAAGAAMQRLWLAVEAAGMHLQPEMTPVIFRWYVQAGRSLSPHPGMDAAAGALARRFEALADAGPADGFAFFCRVGYSALPHSRSLRKALGSLLVGEGGASDGSGREV</sequence>
<proteinExistence type="predicted"/>
<dbReference type="RefSeq" id="WP_012585111.1">
    <property type="nucleotide sequence ID" value="NC_011662.2"/>
</dbReference>
<reference evidence="2 4" key="2">
    <citation type="journal article" date="2012" name="Stand. Genomic Sci.">
        <title>Complete genome sequence of Thauera aminoaromatica strain MZ1T.</title>
        <authorList>
            <person name="Jiang K."/>
            <person name="Sanseverino J."/>
            <person name="Chauhan A."/>
            <person name="Lucas S."/>
            <person name="Copeland A."/>
            <person name="Lapidus A."/>
            <person name="Del Rio T.G."/>
            <person name="Dalin E."/>
            <person name="Tice H."/>
            <person name="Bruce D."/>
            <person name="Goodwin L."/>
            <person name="Pitluck S."/>
            <person name="Sims D."/>
            <person name="Brettin T."/>
            <person name="Detter J.C."/>
            <person name="Han C."/>
            <person name="Chang Y.J."/>
            <person name="Larimer F."/>
            <person name="Land M."/>
            <person name="Hauser L."/>
            <person name="Kyrpides N.C."/>
            <person name="Mikhailova N."/>
            <person name="Moser S."/>
            <person name="Jegier P."/>
            <person name="Close D."/>
            <person name="Debruyn J.M."/>
            <person name="Wang Y."/>
            <person name="Layton A.C."/>
            <person name="Allen M.S."/>
            <person name="Sayler G.S."/>
        </authorList>
    </citation>
    <scope>NUCLEOTIDE SEQUENCE [LARGE SCALE GENOMIC DNA]</scope>
    <source>
        <strain evidence="2 4">MZ1T</strain>
    </source>
</reference>